<dbReference type="EMBL" id="BMOB01000002">
    <property type="protein sequence ID" value="GGI81758.1"/>
    <property type="molecule type" value="Genomic_DNA"/>
</dbReference>
<name>A0A917JUE5_9GAMM</name>
<keyword evidence="3" id="KW-1185">Reference proteome</keyword>
<feature type="chain" id="PRO_5036848982" description="Secreted protein" evidence="1">
    <location>
        <begin position="22"/>
        <end position="134"/>
    </location>
</feature>
<gene>
    <name evidence="2" type="ORF">GCM10007966_07870</name>
</gene>
<protein>
    <recommendedName>
        <fullName evidence="4">Secreted protein</fullName>
    </recommendedName>
</protein>
<evidence type="ECO:0000256" key="1">
    <source>
        <dbReference type="SAM" id="SignalP"/>
    </source>
</evidence>
<evidence type="ECO:0000313" key="3">
    <source>
        <dbReference type="Proteomes" id="UP000630149"/>
    </source>
</evidence>
<dbReference type="AlphaFoldDB" id="A0A917JUE5"/>
<feature type="signal peptide" evidence="1">
    <location>
        <begin position="1"/>
        <end position="21"/>
    </location>
</feature>
<dbReference type="RefSeq" id="WP_131775704.1">
    <property type="nucleotide sequence ID" value="NZ_BMOB01000002.1"/>
</dbReference>
<dbReference type="Proteomes" id="UP000630149">
    <property type="component" value="Unassembled WGS sequence"/>
</dbReference>
<evidence type="ECO:0008006" key="4">
    <source>
        <dbReference type="Google" id="ProtNLM"/>
    </source>
</evidence>
<proteinExistence type="predicted"/>
<evidence type="ECO:0000313" key="2">
    <source>
        <dbReference type="EMBL" id="GGI81758.1"/>
    </source>
</evidence>
<sequence length="134" mass="14946">MKKQLIAIGFCAALMSTNLFAGVFFLKQGDLQNDDRIDIVWRKQSGNCPTKYPVESVDCNYEYQNIGGLVVNHLVDVSSRRWFTTENTFEFTISLSAASKNKGYAFNEASCKNLQNVLQTNSTVTINKTGCIVS</sequence>
<reference evidence="2" key="1">
    <citation type="journal article" date="2014" name="Int. J. Syst. Evol. Microbiol.">
        <title>Complete genome sequence of Corynebacterium casei LMG S-19264T (=DSM 44701T), isolated from a smear-ripened cheese.</title>
        <authorList>
            <consortium name="US DOE Joint Genome Institute (JGI-PGF)"/>
            <person name="Walter F."/>
            <person name="Albersmeier A."/>
            <person name="Kalinowski J."/>
            <person name="Ruckert C."/>
        </authorList>
    </citation>
    <scope>NUCLEOTIDE SEQUENCE</scope>
    <source>
        <strain evidence="2">JCM 13919</strain>
    </source>
</reference>
<organism evidence="2 3">
    <name type="scientific">Legionella impletisoli</name>
    <dbReference type="NCBI Taxonomy" id="343510"/>
    <lineage>
        <taxon>Bacteria</taxon>
        <taxon>Pseudomonadati</taxon>
        <taxon>Pseudomonadota</taxon>
        <taxon>Gammaproteobacteria</taxon>
        <taxon>Legionellales</taxon>
        <taxon>Legionellaceae</taxon>
        <taxon>Legionella</taxon>
    </lineage>
</organism>
<comment type="caution">
    <text evidence="2">The sequence shown here is derived from an EMBL/GenBank/DDBJ whole genome shotgun (WGS) entry which is preliminary data.</text>
</comment>
<reference evidence="2" key="2">
    <citation type="submission" date="2020-09" db="EMBL/GenBank/DDBJ databases">
        <authorList>
            <person name="Sun Q."/>
            <person name="Ohkuma M."/>
        </authorList>
    </citation>
    <scope>NUCLEOTIDE SEQUENCE</scope>
    <source>
        <strain evidence="2">JCM 13919</strain>
    </source>
</reference>
<dbReference type="OrthoDB" id="9911796at2"/>
<keyword evidence="1" id="KW-0732">Signal</keyword>
<accession>A0A917JUE5</accession>